<gene>
    <name evidence="3" type="ordered locus">Desor_0534</name>
</gene>
<evidence type="ECO:0000313" key="4">
    <source>
        <dbReference type="Proteomes" id="UP000006346"/>
    </source>
</evidence>
<reference evidence="3 4" key="2">
    <citation type="journal article" date="2012" name="J. Bacteriol.">
        <title>Complete genome sequences of Desulfosporosinus orientis DSM765T, Desulfosporosinus youngiae DSM17734T, Desulfosporosinus meridiei DSM13257T, and Desulfosporosinus acidiphilus DSM22704T.</title>
        <authorList>
            <person name="Pester M."/>
            <person name="Brambilla E."/>
            <person name="Alazard D."/>
            <person name="Rattei T."/>
            <person name="Weinmaier T."/>
            <person name="Han J."/>
            <person name="Lucas S."/>
            <person name="Lapidus A."/>
            <person name="Cheng J.F."/>
            <person name="Goodwin L."/>
            <person name="Pitluck S."/>
            <person name="Peters L."/>
            <person name="Ovchinnikova G."/>
            <person name="Teshima H."/>
            <person name="Detter J.C."/>
            <person name="Han C.S."/>
            <person name="Tapia R."/>
            <person name="Land M.L."/>
            <person name="Hauser L."/>
            <person name="Kyrpides N.C."/>
            <person name="Ivanova N.N."/>
            <person name="Pagani I."/>
            <person name="Huntmann M."/>
            <person name="Wei C.L."/>
            <person name="Davenport K.W."/>
            <person name="Daligault H."/>
            <person name="Chain P.S."/>
            <person name="Chen A."/>
            <person name="Mavromatis K."/>
            <person name="Markowitz V."/>
            <person name="Szeto E."/>
            <person name="Mikhailova N."/>
            <person name="Pati A."/>
            <person name="Wagner M."/>
            <person name="Woyke T."/>
            <person name="Ollivier B."/>
            <person name="Klenk H.P."/>
            <person name="Spring S."/>
            <person name="Loy A."/>
        </authorList>
    </citation>
    <scope>NUCLEOTIDE SEQUENCE [LARGE SCALE GENOMIC DNA]</scope>
    <source>
        <strain evidence="4">ATCC 19365 / DSM 765 / NCIMB 8382 / VKM B-1628</strain>
    </source>
</reference>
<dbReference type="AlphaFoldDB" id="G7WA98"/>
<dbReference type="FunFam" id="3.30.70.270:FF:000001">
    <property type="entry name" value="Diguanylate cyclase domain protein"/>
    <property type="match status" value="1"/>
</dbReference>
<feature type="domain" description="GGDEF" evidence="2">
    <location>
        <begin position="118"/>
        <end position="246"/>
    </location>
</feature>
<evidence type="ECO:0000256" key="1">
    <source>
        <dbReference type="SAM" id="Phobius"/>
    </source>
</evidence>
<organism evidence="3 4">
    <name type="scientific">Desulfosporosinus orientis (strain ATCC 19365 / DSM 765 / NCIMB 8382 / VKM B-1628 / Singapore I)</name>
    <name type="common">Desulfotomaculum orientis</name>
    <dbReference type="NCBI Taxonomy" id="768706"/>
    <lineage>
        <taxon>Bacteria</taxon>
        <taxon>Bacillati</taxon>
        <taxon>Bacillota</taxon>
        <taxon>Clostridia</taxon>
        <taxon>Eubacteriales</taxon>
        <taxon>Desulfitobacteriaceae</taxon>
        <taxon>Desulfosporosinus</taxon>
    </lineage>
</organism>
<proteinExistence type="predicted"/>
<dbReference type="HOGENOM" id="CLU_000445_11_16_9"/>
<dbReference type="EMBL" id="CP003108">
    <property type="protein sequence ID" value="AET66236.1"/>
    <property type="molecule type" value="Genomic_DNA"/>
</dbReference>
<evidence type="ECO:0000313" key="3">
    <source>
        <dbReference type="EMBL" id="AET66236.1"/>
    </source>
</evidence>
<dbReference type="NCBIfam" id="TIGR00254">
    <property type="entry name" value="GGDEF"/>
    <property type="match status" value="1"/>
</dbReference>
<keyword evidence="4" id="KW-1185">Reference proteome</keyword>
<protein>
    <submittedName>
        <fullName evidence="3">Diguanylate cyclase (GGDEF) domain-containing protein</fullName>
    </submittedName>
</protein>
<dbReference type="Proteomes" id="UP000006346">
    <property type="component" value="Chromosome"/>
</dbReference>
<keyword evidence="1" id="KW-1133">Transmembrane helix</keyword>
<name>G7WA98_DESOD</name>
<dbReference type="InterPro" id="IPR050469">
    <property type="entry name" value="Diguanylate_Cyclase"/>
</dbReference>
<dbReference type="SMART" id="SM00267">
    <property type="entry name" value="GGDEF"/>
    <property type="match status" value="1"/>
</dbReference>
<dbReference type="CDD" id="cd01949">
    <property type="entry name" value="GGDEF"/>
    <property type="match status" value="1"/>
</dbReference>
<dbReference type="SUPFAM" id="SSF55073">
    <property type="entry name" value="Nucleotide cyclase"/>
    <property type="match status" value="1"/>
</dbReference>
<dbReference type="PANTHER" id="PTHR45138:SF9">
    <property type="entry name" value="DIGUANYLATE CYCLASE DGCM-RELATED"/>
    <property type="match status" value="1"/>
</dbReference>
<accession>G7WA98</accession>
<keyword evidence="1" id="KW-0812">Transmembrane</keyword>
<dbReference type="KEGG" id="dor:Desor_0534"/>
<dbReference type="InterPro" id="IPR000160">
    <property type="entry name" value="GGDEF_dom"/>
</dbReference>
<dbReference type="GO" id="GO:0052621">
    <property type="term" value="F:diguanylate cyclase activity"/>
    <property type="evidence" value="ECO:0007669"/>
    <property type="project" value="TreeGrafter"/>
</dbReference>
<dbReference type="InterPro" id="IPR043128">
    <property type="entry name" value="Rev_trsase/Diguanyl_cyclase"/>
</dbReference>
<dbReference type="STRING" id="768706.Desor_0534"/>
<dbReference type="PROSITE" id="PS50887">
    <property type="entry name" value="GGDEF"/>
    <property type="match status" value="1"/>
</dbReference>
<reference evidence="4" key="1">
    <citation type="submission" date="2011-11" db="EMBL/GenBank/DDBJ databases">
        <title>Complete sequence of Desulfosporosinus orientis DSM 765.</title>
        <authorList>
            <person name="Lucas S."/>
            <person name="Han J."/>
            <person name="Lapidus A."/>
            <person name="Cheng J.-F."/>
            <person name="Goodwin L."/>
            <person name="Pitluck S."/>
            <person name="Peters L."/>
            <person name="Ovchinnikova G."/>
            <person name="Teshima H."/>
            <person name="Detter J.C."/>
            <person name="Han C."/>
            <person name="Tapia R."/>
            <person name="Land M."/>
            <person name="Hauser L."/>
            <person name="Kyrpides N."/>
            <person name="Ivanova N."/>
            <person name="Pagani I."/>
            <person name="Pester M."/>
            <person name="Spring S."/>
            <person name="Ollivier B."/>
            <person name="Rattei T."/>
            <person name="Klenk H.-P."/>
            <person name="Wagner M."/>
            <person name="Loy A."/>
            <person name="Woyke T."/>
        </authorList>
    </citation>
    <scope>NUCLEOTIDE SEQUENCE [LARGE SCALE GENOMIC DNA]</scope>
    <source>
        <strain evidence="4">ATCC 19365 / DSM 765 / NCIMB 8382 / VKM B-1628</strain>
    </source>
</reference>
<evidence type="ECO:0000259" key="2">
    <source>
        <dbReference type="PROSITE" id="PS50887"/>
    </source>
</evidence>
<dbReference type="Gene3D" id="3.30.70.270">
    <property type="match status" value="1"/>
</dbReference>
<keyword evidence="1" id="KW-0472">Membrane</keyword>
<dbReference type="PANTHER" id="PTHR45138">
    <property type="entry name" value="REGULATORY COMPONENTS OF SENSORY TRANSDUCTION SYSTEM"/>
    <property type="match status" value="1"/>
</dbReference>
<feature type="transmembrane region" description="Helical" evidence="1">
    <location>
        <begin position="53"/>
        <end position="77"/>
    </location>
</feature>
<dbReference type="Pfam" id="PF00990">
    <property type="entry name" value="GGDEF"/>
    <property type="match status" value="1"/>
</dbReference>
<dbReference type="eggNOG" id="COG2199">
    <property type="taxonomic scope" value="Bacteria"/>
</dbReference>
<dbReference type="PATRIC" id="fig|768706.3.peg.506"/>
<dbReference type="InterPro" id="IPR029787">
    <property type="entry name" value="Nucleotide_cyclase"/>
</dbReference>
<feature type="transmembrane region" description="Helical" evidence="1">
    <location>
        <begin position="21"/>
        <end position="41"/>
    </location>
</feature>
<sequence>MYIKIIRYYRVLNWKVNWGLGIIRLWLLIAFVIFGIINSMLTHFITIPFINSLIFKCIFLGVVFGLANYITVELFLWKLNKLKNINKQLGLKLKTDSLTGILNRRAFDEDIKSLEHNGHYSLIFIDIDNFREFNNRFGHDVGDSVLVTVGQTIMECVRTTDRVYRYGGEEIVLLLRDCNKTNALKMAEKIRLKVSRLDNGSYPRITVSLGVSSYPDDGQIIHDLIVSTDQALLRAKKSGKNCTISC</sequence>